<reference evidence="3" key="1">
    <citation type="journal article" date="2020" name="Stud. Mycol.">
        <title>101 Dothideomycetes genomes: a test case for predicting lifestyles and emergence of pathogens.</title>
        <authorList>
            <person name="Haridas S."/>
            <person name="Albert R."/>
            <person name="Binder M."/>
            <person name="Bloem J."/>
            <person name="Labutti K."/>
            <person name="Salamov A."/>
            <person name="Andreopoulos B."/>
            <person name="Baker S."/>
            <person name="Barry K."/>
            <person name="Bills G."/>
            <person name="Bluhm B."/>
            <person name="Cannon C."/>
            <person name="Castanera R."/>
            <person name="Culley D."/>
            <person name="Daum C."/>
            <person name="Ezra D."/>
            <person name="Gonzalez J."/>
            <person name="Henrissat B."/>
            <person name="Kuo A."/>
            <person name="Liang C."/>
            <person name="Lipzen A."/>
            <person name="Lutzoni F."/>
            <person name="Magnuson J."/>
            <person name="Mondo S."/>
            <person name="Nolan M."/>
            <person name="Ohm R."/>
            <person name="Pangilinan J."/>
            <person name="Park H.-J."/>
            <person name="Ramirez L."/>
            <person name="Alfaro M."/>
            <person name="Sun H."/>
            <person name="Tritt A."/>
            <person name="Yoshinaga Y."/>
            <person name="Zwiers L.-H."/>
            <person name="Turgeon B."/>
            <person name="Goodwin S."/>
            <person name="Spatafora J."/>
            <person name="Crous P."/>
            <person name="Grigoriev I."/>
        </authorList>
    </citation>
    <scope>NUCLEOTIDE SEQUENCE</scope>
    <source>
        <strain evidence="3">CBS 473.64</strain>
    </source>
</reference>
<evidence type="ECO:0000256" key="1">
    <source>
        <dbReference type="SAM" id="MobiDB-lite"/>
    </source>
</evidence>
<organism evidence="3 4">
    <name type="scientific">Massarina eburnea CBS 473.64</name>
    <dbReference type="NCBI Taxonomy" id="1395130"/>
    <lineage>
        <taxon>Eukaryota</taxon>
        <taxon>Fungi</taxon>
        <taxon>Dikarya</taxon>
        <taxon>Ascomycota</taxon>
        <taxon>Pezizomycotina</taxon>
        <taxon>Dothideomycetes</taxon>
        <taxon>Pleosporomycetidae</taxon>
        <taxon>Pleosporales</taxon>
        <taxon>Massarineae</taxon>
        <taxon>Massarinaceae</taxon>
        <taxon>Massarina</taxon>
    </lineage>
</organism>
<gene>
    <name evidence="3" type="ORF">P280DRAFT_549930</name>
</gene>
<sequence>MMLHLRASERPFAALKMDQLRLDSSDQGVVVVEQPLKTVDLAVEEFRKIFDEKKPTAQTPIRHDSTAVLLLSFDSEAEGSGNLNVAEEVERLKKVFVDDYSFEVENKVMSKSLPAQLQAYSILSTFAMKHDREHALLIIYYAGHGWRSRAERKTGFHLLSVPPDRHEGKEPMHGSYVEWEMTEHILSDLKSDVLVIFDCCDAGYLQKLRSPGRAFEYLLACEQGKYTHGPSETSFTEALIWALKGLKGPPFTTRLLRERIAKYSHLPNNQKPVWFARLDVPESIWISKIHNRKGGKGSSRSSRSTAEFRDPNYDFVDIRLFFNQRLSANDAEHVANMLKPLFKPQKPILTARHVSFLDKGSCESPSLTSPAHSWRKAKIVLHLQRFMKRRQGEEVELEDLHTRKRQRLLPPTAATRFKDGARDSSVDLRPMTPASEGDGSDLDVSFRTDVEPDLTRVSRTMIPLGTTEVRYVRSTSAEHSEGDEE</sequence>
<accession>A0A6A6RXP3</accession>
<evidence type="ECO:0000313" key="4">
    <source>
        <dbReference type="Proteomes" id="UP000799753"/>
    </source>
</evidence>
<dbReference type="EMBL" id="MU006785">
    <property type="protein sequence ID" value="KAF2640120.1"/>
    <property type="molecule type" value="Genomic_DNA"/>
</dbReference>
<dbReference type="Proteomes" id="UP000799753">
    <property type="component" value="Unassembled WGS sequence"/>
</dbReference>
<feature type="compositionally biased region" description="Basic and acidic residues" evidence="1">
    <location>
        <begin position="416"/>
        <end position="426"/>
    </location>
</feature>
<feature type="domain" description="Peptidase C14 caspase" evidence="2">
    <location>
        <begin position="87"/>
        <end position="205"/>
    </location>
</feature>
<evidence type="ECO:0000259" key="2">
    <source>
        <dbReference type="Pfam" id="PF00656"/>
    </source>
</evidence>
<proteinExistence type="predicted"/>
<protein>
    <recommendedName>
        <fullName evidence="2">Peptidase C14 caspase domain-containing protein</fullName>
    </recommendedName>
</protein>
<keyword evidence="4" id="KW-1185">Reference proteome</keyword>
<dbReference type="Gene3D" id="3.40.50.1460">
    <property type="match status" value="1"/>
</dbReference>
<dbReference type="AlphaFoldDB" id="A0A6A6RXP3"/>
<evidence type="ECO:0000313" key="3">
    <source>
        <dbReference type="EMBL" id="KAF2640120.1"/>
    </source>
</evidence>
<dbReference type="GO" id="GO:0006508">
    <property type="term" value="P:proteolysis"/>
    <property type="evidence" value="ECO:0007669"/>
    <property type="project" value="InterPro"/>
</dbReference>
<dbReference type="Pfam" id="PF00656">
    <property type="entry name" value="Peptidase_C14"/>
    <property type="match status" value="1"/>
</dbReference>
<name>A0A6A6RXP3_9PLEO</name>
<dbReference type="InterPro" id="IPR011600">
    <property type="entry name" value="Pept_C14_caspase"/>
</dbReference>
<dbReference type="OrthoDB" id="4760831at2759"/>
<dbReference type="GO" id="GO:0004197">
    <property type="term" value="F:cysteine-type endopeptidase activity"/>
    <property type="evidence" value="ECO:0007669"/>
    <property type="project" value="InterPro"/>
</dbReference>
<feature type="region of interest" description="Disordered" evidence="1">
    <location>
        <begin position="406"/>
        <end position="446"/>
    </location>
</feature>